<dbReference type="Pfam" id="PF01590">
    <property type="entry name" value="GAF"/>
    <property type="match status" value="1"/>
</dbReference>
<evidence type="ECO:0000256" key="1">
    <source>
        <dbReference type="SAM" id="Phobius"/>
    </source>
</evidence>
<feature type="transmembrane region" description="Helical" evidence="1">
    <location>
        <begin position="350"/>
        <end position="368"/>
    </location>
</feature>
<dbReference type="PROSITE" id="PS50125">
    <property type="entry name" value="GUANYLATE_CYCLASE_2"/>
    <property type="match status" value="1"/>
</dbReference>
<dbReference type="SUPFAM" id="SSF55781">
    <property type="entry name" value="GAF domain-like"/>
    <property type="match status" value="1"/>
</dbReference>
<comment type="caution">
    <text evidence="3">The sequence shown here is derived from an EMBL/GenBank/DDBJ whole genome shotgun (WGS) entry which is preliminary data.</text>
</comment>
<accession>A0A2S3W582</accession>
<keyword evidence="1" id="KW-0812">Transmembrane</keyword>
<dbReference type="Proteomes" id="UP000237344">
    <property type="component" value="Unassembled WGS sequence"/>
</dbReference>
<evidence type="ECO:0000313" key="4">
    <source>
        <dbReference type="Proteomes" id="UP000237344"/>
    </source>
</evidence>
<dbReference type="Gene3D" id="3.30.450.40">
    <property type="match status" value="1"/>
</dbReference>
<reference evidence="3 4" key="1">
    <citation type="submission" date="2018-01" db="EMBL/GenBank/DDBJ databases">
        <title>Draft Genome Sequence of Komagataeibacter maltaceti LMG 1529, a Vinegar Producing Acetic Acid Bacterium Isolated from Malt Vinegar Brewery Acetifiers.</title>
        <authorList>
            <person name="Zhang Q."/>
            <person name="Hollensteiner J."/>
            <person name="Poehlein A."/>
            <person name="Daniel R."/>
        </authorList>
    </citation>
    <scope>NUCLEOTIDE SEQUENCE [LARGE SCALE GENOMIC DNA]</scope>
    <source>
        <strain evidence="3 4">LMG 1529</strain>
    </source>
</reference>
<dbReference type="SMART" id="SM00044">
    <property type="entry name" value="CYCc"/>
    <property type="match status" value="1"/>
</dbReference>
<dbReference type="Pfam" id="PF00211">
    <property type="entry name" value="Guanylate_cyc"/>
    <property type="match status" value="1"/>
</dbReference>
<dbReference type="AlphaFoldDB" id="A0A2S3W582"/>
<keyword evidence="1" id="KW-1133">Transmembrane helix</keyword>
<dbReference type="PANTHER" id="PTHR45655">
    <property type="entry name" value="GUANYLATE CYCLASE SOLUBLE SUBUNIT BETA-2"/>
    <property type="match status" value="1"/>
</dbReference>
<feature type="domain" description="Guanylate cyclase" evidence="2">
    <location>
        <begin position="592"/>
        <end position="733"/>
    </location>
</feature>
<dbReference type="CDD" id="cd07302">
    <property type="entry name" value="CHD"/>
    <property type="match status" value="1"/>
</dbReference>
<dbReference type="Pfam" id="PF22673">
    <property type="entry name" value="MCP-like_PDC_1"/>
    <property type="match status" value="1"/>
</dbReference>
<sequence>MSPDEIVDPSVAPSDQFRRFVTHVGIPVAGVLLVIAVIAGVGWHSYRTVRNGALSLTHSLLLSQQEYVSNEVNNFLAPASAGAVIARDMLQRGNPTVEDKIFYGYSGSMLRNVPQIQSYYLADSDGNFSLVQRGPDNKGLEQITLKDKGTPNATFVHHIFDDSGKLISEQTTKANDYDPRLHVWYQQAVKAGKMVWTPPYIVEVTKQMAISAGMPYTTATGKTYVYAINMSLSHLTDFLDALKIGRSGHGILLDQSGHVLAGHKMHEIEVAAHGDPAKMLLDPVHYPVMSKAFDEFRVHSYGTRTIRSNGQNYIAMLSPVPLASQNWVLMLVAPESDFAQFAKADGRQNLFFAFLVVIMSSILAVLLFRQGRKTEHVQHDLERFRAISSYESHSLQTVASYPELFNPADDALILTESLVDLSQARRAGIWRILHDGATLMCIDSYDRQQDAHSGGFELSTSELKAFFDAVSHGDSLLVADASKDERTANFYRLYMRSMGSHSLFLGPILGANGPVGVITLEDAPQAQLVTHFVDMIAGIAATRFSAQHYTAIEAARAELADNEKVQEEAPDASQGFLVPPGSLKVDGAYPLDVDPSKLEGFYPAVAIMVISLSDMVMTAQNDPSENLKLIDAMAQQLQDIARHYGLYSIRMLGHRLVCVAGCSKTPDKSAPQRMANAALSMREVTMSMLAKADLDPVFRIGIDVGPVFGGLLGQEPRVFNLWGDAMGMAELMAQGAPDAGTIQVTEEMYLSLRQSFLFRERGRFFVPGMGLTRTYVLAGRR</sequence>
<keyword evidence="1" id="KW-0472">Membrane</keyword>
<dbReference type="InterPro" id="IPR029787">
    <property type="entry name" value="Nucleotide_cyclase"/>
</dbReference>
<dbReference type="InterPro" id="IPR029016">
    <property type="entry name" value="GAF-like_dom_sf"/>
</dbReference>
<dbReference type="Gene3D" id="3.30.70.1230">
    <property type="entry name" value="Nucleotide cyclase"/>
    <property type="match status" value="1"/>
</dbReference>
<evidence type="ECO:0000313" key="3">
    <source>
        <dbReference type="EMBL" id="POF63997.1"/>
    </source>
</evidence>
<dbReference type="RefSeq" id="WP_110093960.1">
    <property type="nucleotide sequence ID" value="NZ_NKUE01000001.1"/>
</dbReference>
<feature type="transmembrane region" description="Helical" evidence="1">
    <location>
        <begin position="20"/>
        <end position="43"/>
    </location>
</feature>
<dbReference type="GO" id="GO:0035556">
    <property type="term" value="P:intracellular signal transduction"/>
    <property type="evidence" value="ECO:0007669"/>
    <property type="project" value="InterPro"/>
</dbReference>
<name>A0A2S3W582_9PROT</name>
<protein>
    <recommendedName>
        <fullName evidence="2">Guanylate cyclase domain-containing protein</fullName>
    </recommendedName>
</protein>
<dbReference type="GO" id="GO:0004016">
    <property type="term" value="F:adenylate cyclase activity"/>
    <property type="evidence" value="ECO:0007669"/>
    <property type="project" value="UniProtKB-ARBA"/>
</dbReference>
<evidence type="ECO:0000259" key="2">
    <source>
        <dbReference type="PROSITE" id="PS50125"/>
    </source>
</evidence>
<gene>
    <name evidence="3" type="ORF">KMAL_02620</name>
</gene>
<proteinExistence type="predicted"/>
<dbReference type="PANTHER" id="PTHR45655:SF13">
    <property type="entry name" value="SOLUBLE GUANYLATE CYCLASE GCY-32-RELATED"/>
    <property type="match status" value="1"/>
</dbReference>
<dbReference type="EMBL" id="POTC01000002">
    <property type="protein sequence ID" value="POF63997.1"/>
    <property type="molecule type" value="Genomic_DNA"/>
</dbReference>
<dbReference type="InterPro" id="IPR003018">
    <property type="entry name" value="GAF"/>
</dbReference>
<dbReference type="GO" id="GO:0009190">
    <property type="term" value="P:cyclic nucleotide biosynthetic process"/>
    <property type="evidence" value="ECO:0007669"/>
    <property type="project" value="InterPro"/>
</dbReference>
<dbReference type="Gene3D" id="3.30.450.20">
    <property type="entry name" value="PAS domain"/>
    <property type="match status" value="2"/>
</dbReference>
<dbReference type="OrthoDB" id="7293398at2"/>
<dbReference type="SUPFAM" id="SSF55073">
    <property type="entry name" value="Nucleotide cyclase"/>
    <property type="match status" value="1"/>
</dbReference>
<organism evidence="3 4">
    <name type="scientific">Novacetimonas maltaceti</name>
    <dbReference type="NCBI Taxonomy" id="1203393"/>
    <lineage>
        <taxon>Bacteria</taxon>
        <taxon>Pseudomonadati</taxon>
        <taxon>Pseudomonadota</taxon>
        <taxon>Alphaproteobacteria</taxon>
        <taxon>Acetobacterales</taxon>
        <taxon>Acetobacteraceae</taxon>
        <taxon>Novacetimonas</taxon>
    </lineage>
</organism>
<dbReference type="InterPro" id="IPR001054">
    <property type="entry name" value="A/G_cyclase"/>
</dbReference>
<keyword evidence="4" id="KW-1185">Reference proteome</keyword>